<evidence type="ECO:0000256" key="5">
    <source>
        <dbReference type="ARBA" id="ARBA00022801"/>
    </source>
</evidence>
<name>A0ABP9I354_9ACTN</name>
<feature type="region of interest" description="Disordered" evidence="8">
    <location>
        <begin position="1"/>
        <end position="24"/>
    </location>
</feature>
<dbReference type="Pfam" id="PF01431">
    <property type="entry name" value="Peptidase_M13"/>
    <property type="match status" value="1"/>
</dbReference>
<accession>A0ABP9I354</accession>
<proteinExistence type="inferred from homology"/>
<keyword evidence="6" id="KW-0862">Zinc</keyword>
<dbReference type="EMBL" id="BAABIL010000400">
    <property type="protein sequence ID" value="GAA4985568.1"/>
    <property type="molecule type" value="Genomic_DNA"/>
</dbReference>
<dbReference type="CDD" id="cd08662">
    <property type="entry name" value="M13"/>
    <property type="match status" value="1"/>
</dbReference>
<dbReference type="SUPFAM" id="SSF55486">
    <property type="entry name" value="Metalloproteases ('zincins'), catalytic domain"/>
    <property type="match status" value="1"/>
</dbReference>
<protein>
    <submittedName>
        <fullName evidence="11">M13 family metallopeptidase</fullName>
    </submittedName>
</protein>
<evidence type="ECO:0000256" key="7">
    <source>
        <dbReference type="ARBA" id="ARBA00023049"/>
    </source>
</evidence>
<evidence type="ECO:0000259" key="10">
    <source>
        <dbReference type="Pfam" id="PF05649"/>
    </source>
</evidence>
<evidence type="ECO:0000256" key="4">
    <source>
        <dbReference type="ARBA" id="ARBA00022723"/>
    </source>
</evidence>
<dbReference type="Pfam" id="PF05649">
    <property type="entry name" value="Peptidase_M13_N"/>
    <property type="match status" value="1"/>
</dbReference>
<dbReference type="Proteomes" id="UP001501195">
    <property type="component" value="Unassembled WGS sequence"/>
</dbReference>
<sequence>MTSGTDLVTGTAPRADDPATRSGIDLTTVDPGVRPQDDLYRHVNGAWLASATIPDDRALDGAFVRLRDESEAQVREIVEEAASGADGEARAIGDLYASFMDVEAVDALGAAPLRPDLDLAAAVTDVAGFVRAWGRLQREGVSGPVAFYVDTDSKQSDRYLLHLTQHGLSLPDESYYREEQYAPIREAFREHVERMLSLADLPDPAGAAARVLELETAVAACHWDRVRNRDATLTYNLLDRDGLQELLPAVDLAAWLEAADVEASALAQVVVRQPDFLTGLSALLTEERVPLWREWLQWRIVHGAAPYLASAFVDENFAFYGTTLSGVPQLRERWKRGVGLVEGAMGEALGKLYVARHFPPAAKARMEELVANLVEAYRVDIEALDWMTAETKARALDKLGRFTPKIGHPERWRDYSGLVVDRTDLLGNVRRSNEFDLRYELGKLGGPVDRGEWFMTPQTVNAYYNPGMNEIVFPAAILRPPFFDADADDAANYGGIGAVIGHEIGHGFDDQGAKYDGDGNLRDWWTDADREEFGKRTAALIAQYEALEPEEVPGQHVNGALTVGENIGDLGGLTIAHKAYLISLGGGEAPVIDGLTGPQRLFFGWAQVWRGKVRPEEAARRLAVDPHSPPEFRCNAVVRNLTEFHEAFGVGEGDALYLPPDERVRIW</sequence>
<evidence type="ECO:0000256" key="8">
    <source>
        <dbReference type="SAM" id="MobiDB-lite"/>
    </source>
</evidence>
<dbReference type="PANTHER" id="PTHR11733:SF167">
    <property type="entry name" value="FI17812P1-RELATED"/>
    <property type="match status" value="1"/>
</dbReference>
<dbReference type="RefSeq" id="WP_345712965.1">
    <property type="nucleotide sequence ID" value="NZ_BAABIL010000400.1"/>
</dbReference>
<evidence type="ECO:0000256" key="6">
    <source>
        <dbReference type="ARBA" id="ARBA00022833"/>
    </source>
</evidence>
<evidence type="ECO:0000256" key="2">
    <source>
        <dbReference type="ARBA" id="ARBA00007357"/>
    </source>
</evidence>
<comment type="similarity">
    <text evidence="2">Belongs to the peptidase M13 family.</text>
</comment>
<dbReference type="InterPro" id="IPR008753">
    <property type="entry name" value="Peptidase_M13_N"/>
</dbReference>
<feature type="domain" description="Peptidase M13 N-terminal" evidence="10">
    <location>
        <begin position="35"/>
        <end position="409"/>
    </location>
</feature>
<comment type="caution">
    <text evidence="11">The sequence shown here is derived from an EMBL/GenBank/DDBJ whole genome shotgun (WGS) entry which is preliminary data.</text>
</comment>
<evidence type="ECO:0000256" key="3">
    <source>
        <dbReference type="ARBA" id="ARBA00022670"/>
    </source>
</evidence>
<dbReference type="Gene3D" id="1.10.1380.10">
    <property type="entry name" value="Neutral endopeptidase , domain2"/>
    <property type="match status" value="1"/>
</dbReference>
<keyword evidence="5" id="KW-0378">Hydrolase</keyword>
<dbReference type="Gene3D" id="3.40.390.10">
    <property type="entry name" value="Collagenase (Catalytic Domain)"/>
    <property type="match status" value="1"/>
</dbReference>
<comment type="cofactor">
    <cofactor evidence="1">
        <name>Zn(2+)</name>
        <dbReference type="ChEBI" id="CHEBI:29105"/>
    </cofactor>
</comment>
<evidence type="ECO:0000259" key="9">
    <source>
        <dbReference type="Pfam" id="PF01431"/>
    </source>
</evidence>
<evidence type="ECO:0000313" key="11">
    <source>
        <dbReference type="EMBL" id="GAA4985568.1"/>
    </source>
</evidence>
<dbReference type="InterPro" id="IPR042089">
    <property type="entry name" value="Peptidase_M13_dom_2"/>
</dbReference>
<keyword evidence="12" id="KW-1185">Reference proteome</keyword>
<gene>
    <name evidence="11" type="ORF">GCM10023225_25340</name>
</gene>
<feature type="domain" description="Peptidase M13 C-terminal" evidence="9">
    <location>
        <begin position="461"/>
        <end position="664"/>
    </location>
</feature>
<keyword evidence="3" id="KW-0645">Protease</keyword>
<organism evidence="11 12">
    <name type="scientific">Kineococcus glutinatus</name>
    <dbReference type="NCBI Taxonomy" id="1070872"/>
    <lineage>
        <taxon>Bacteria</taxon>
        <taxon>Bacillati</taxon>
        <taxon>Actinomycetota</taxon>
        <taxon>Actinomycetes</taxon>
        <taxon>Kineosporiales</taxon>
        <taxon>Kineosporiaceae</taxon>
        <taxon>Kineococcus</taxon>
    </lineage>
</organism>
<reference evidence="12" key="1">
    <citation type="journal article" date="2019" name="Int. J. Syst. Evol. Microbiol.">
        <title>The Global Catalogue of Microorganisms (GCM) 10K type strain sequencing project: providing services to taxonomists for standard genome sequencing and annotation.</title>
        <authorList>
            <consortium name="The Broad Institute Genomics Platform"/>
            <consortium name="The Broad Institute Genome Sequencing Center for Infectious Disease"/>
            <person name="Wu L."/>
            <person name="Ma J."/>
        </authorList>
    </citation>
    <scope>NUCLEOTIDE SEQUENCE [LARGE SCALE GENOMIC DNA]</scope>
    <source>
        <strain evidence="12">JCM 18126</strain>
    </source>
</reference>
<evidence type="ECO:0000313" key="12">
    <source>
        <dbReference type="Proteomes" id="UP001501195"/>
    </source>
</evidence>
<dbReference type="PANTHER" id="PTHR11733">
    <property type="entry name" value="ZINC METALLOPROTEASE FAMILY M13 NEPRILYSIN-RELATED"/>
    <property type="match status" value="1"/>
</dbReference>
<dbReference type="InterPro" id="IPR018497">
    <property type="entry name" value="Peptidase_M13_C"/>
</dbReference>
<keyword evidence="4" id="KW-0479">Metal-binding</keyword>
<dbReference type="PROSITE" id="PS51885">
    <property type="entry name" value="NEPRILYSIN"/>
    <property type="match status" value="1"/>
</dbReference>
<keyword evidence="7" id="KW-0482">Metalloprotease</keyword>
<evidence type="ECO:0000256" key="1">
    <source>
        <dbReference type="ARBA" id="ARBA00001947"/>
    </source>
</evidence>
<dbReference type="InterPro" id="IPR024079">
    <property type="entry name" value="MetalloPept_cat_dom_sf"/>
</dbReference>
<dbReference type="InterPro" id="IPR000718">
    <property type="entry name" value="Peptidase_M13"/>
</dbReference>
<dbReference type="PRINTS" id="PR00786">
    <property type="entry name" value="NEPRILYSIN"/>
</dbReference>